<dbReference type="EMBL" id="KZ346514">
    <property type="protein sequence ID" value="PIO69796.1"/>
    <property type="molecule type" value="Genomic_DNA"/>
</dbReference>
<accession>A0A2G9UHY8</accession>
<dbReference type="OrthoDB" id="5864015at2759"/>
<sequence length="124" mass="14343">MTTGELASPNWNTRQLKPKQLELPPLPIPSFTGNLRECGNFWELFDNNIHSQDLPEMGKCNYMLSASKGQAKEAMRKFQVQRGNHEKTVQFLLNKYNNKELLINELIEQHDKCSLRSPSIKDQL</sequence>
<name>A0A2G9UHY8_TELCI</name>
<feature type="non-terminal residue" evidence="1">
    <location>
        <position position="124"/>
    </location>
</feature>
<dbReference type="Pfam" id="PF03564">
    <property type="entry name" value="DUF1759"/>
    <property type="match status" value="1"/>
</dbReference>
<dbReference type="Proteomes" id="UP000230423">
    <property type="component" value="Unassembled WGS sequence"/>
</dbReference>
<reference evidence="1 2" key="1">
    <citation type="submission" date="2015-09" db="EMBL/GenBank/DDBJ databases">
        <title>Draft genome of the parasitic nematode Teladorsagia circumcincta isolate WARC Sus (inbred).</title>
        <authorList>
            <person name="Mitreva M."/>
        </authorList>
    </citation>
    <scope>NUCLEOTIDE SEQUENCE [LARGE SCALE GENOMIC DNA]</scope>
    <source>
        <strain evidence="1 2">S</strain>
    </source>
</reference>
<protein>
    <submittedName>
        <fullName evidence="1">Uncharacterized protein</fullName>
    </submittedName>
</protein>
<gene>
    <name evidence="1" type="ORF">TELCIR_08374</name>
</gene>
<dbReference type="AlphaFoldDB" id="A0A2G9UHY8"/>
<proteinExistence type="predicted"/>
<evidence type="ECO:0000313" key="2">
    <source>
        <dbReference type="Proteomes" id="UP000230423"/>
    </source>
</evidence>
<keyword evidence="2" id="KW-1185">Reference proteome</keyword>
<dbReference type="InterPro" id="IPR005312">
    <property type="entry name" value="DUF1759"/>
</dbReference>
<evidence type="ECO:0000313" key="1">
    <source>
        <dbReference type="EMBL" id="PIO69796.1"/>
    </source>
</evidence>
<organism evidence="1 2">
    <name type="scientific">Teladorsagia circumcincta</name>
    <name type="common">Brown stomach worm</name>
    <name type="synonym">Ostertagia circumcincta</name>
    <dbReference type="NCBI Taxonomy" id="45464"/>
    <lineage>
        <taxon>Eukaryota</taxon>
        <taxon>Metazoa</taxon>
        <taxon>Ecdysozoa</taxon>
        <taxon>Nematoda</taxon>
        <taxon>Chromadorea</taxon>
        <taxon>Rhabditida</taxon>
        <taxon>Rhabditina</taxon>
        <taxon>Rhabditomorpha</taxon>
        <taxon>Strongyloidea</taxon>
        <taxon>Trichostrongylidae</taxon>
        <taxon>Teladorsagia</taxon>
    </lineage>
</organism>